<reference evidence="5 6" key="1">
    <citation type="submission" date="2017-09" db="EMBL/GenBank/DDBJ databases">
        <title>Bacterial strain isolated from the female urinary microbiota.</title>
        <authorList>
            <person name="Thomas-White K."/>
            <person name="Kumar N."/>
            <person name="Forster S."/>
            <person name="Putonti C."/>
            <person name="Lawley T."/>
            <person name="Wolfe A.J."/>
        </authorList>
    </citation>
    <scope>NUCLEOTIDE SEQUENCE [LARGE SCALE GENOMIC DNA]</scope>
    <source>
        <strain evidence="5 6">UMB0792</strain>
    </source>
</reference>
<comment type="similarity">
    <text evidence="1">Belongs to the IMPDH/GMPR family.</text>
</comment>
<evidence type="ECO:0000256" key="3">
    <source>
        <dbReference type="ARBA" id="ARBA00023027"/>
    </source>
</evidence>
<dbReference type="InterPro" id="IPR001093">
    <property type="entry name" value="IMP_DH_GMPRt"/>
</dbReference>
<gene>
    <name evidence="5" type="ORF">CJ203_06200</name>
</gene>
<dbReference type="Pfam" id="PF00478">
    <property type="entry name" value="IMPDH"/>
    <property type="match status" value="1"/>
</dbReference>
<evidence type="ECO:0000313" key="6">
    <source>
        <dbReference type="Proteomes" id="UP000235836"/>
    </source>
</evidence>
<dbReference type="CDD" id="cd00381">
    <property type="entry name" value="IMPDH"/>
    <property type="match status" value="1"/>
</dbReference>
<sequence length="404" mass="43218">MRDYVEIGIGREARRAYGLNEINIVPSRRTRSSKDVDLRWHIDAYTFDLPLVSHPTDALASPEFVIEMGKQGGLGVINAEGLWGRHADLDAAIKKVIEPILFADQDVHGFRQPGVAELQELHSAPIDTDLLSERIAQVRDSGVTVAVRVSPQNARELAPIVVKAGAEMLFIHGENISAEHVQEGGEPLNLKEFIGSLEVPVIAGGVSDYTTALHLMRAGAAGVIVGQGTTTSSLALGIDSNVATQIADVAAARREYLDETEGRYVHVIADGDIETSGEIARAVACGADAVMLGQPLAAAAEAAGHGFYWQSQSAHPRFPRGLITQTEYGFGWTEASLANDDGKSRDEIIAACGADRPSLETVLHGPSTSTWGGYNLVGGLRRAMAKCGYTDIKSFQKVDITVNQ</sequence>
<keyword evidence="3" id="KW-0520">NAD</keyword>
<dbReference type="InterPro" id="IPR005992">
    <property type="entry name" value="IMP_DH-rel2"/>
</dbReference>
<feature type="domain" description="IMP dehydrogenase/GMP reductase" evidence="4">
    <location>
        <begin position="19"/>
        <end position="397"/>
    </location>
</feature>
<dbReference type="PANTHER" id="PTHR11911:SF85">
    <property type="entry name" value="INOSINE-5'-MONOPHOSPHATE DEHYDROGENASE"/>
    <property type="match status" value="1"/>
</dbReference>
<organism evidence="5 6">
    <name type="scientific">Corynebacterium tuscaniense</name>
    <dbReference type="NCBI Taxonomy" id="302449"/>
    <lineage>
        <taxon>Bacteria</taxon>
        <taxon>Bacillati</taxon>
        <taxon>Actinomycetota</taxon>
        <taxon>Actinomycetes</taxon>
        <taxon>Mycobacteriales</taxon>
        <taxon>Corynebacteriaceae</taxon>
        <taxon>Corynebacterium</taxon>
    </lineage>
</organism>
<dbReference type="AlphaFoldDB" id="A0A2N6T4V1"/>
<proteinExistence type="inferred from homology"/>
<evidence type="ECO:0000313" key="5">
    <source>
        <dbReference type="EMBL" id="PMC64332.1"/>
    </source>
</evidence>
<dbReference type="SUPFAM" id="SSF51412">
    <property type="entry name" value="Inosine monophosphate dehydrogenase (IMPDH)"/>
    <property type="match status" value="1"/>
</dbReference>
<evidence type="ECO:0000256" key="1">
    <source>
        <dbReference type="ARBA" id="ARBA00005502"/>
    </source>
</evidence>
<keyword evidence="6" id="KW-1185">Reference proteome</keyword>
<comment type="caution">
    <text evidence="5">The sequence shown here is derived from an EMBL/GenBank/DDBJ whole genome shotgun (WGS) entry which is preliminary data.</text>
</comment>
<protein>
    <submittedName>
        <fullName evidence="5">GuaB3 family IMP dehydrogenase-related protein</fullName>
    </submittedName>
</protein>
<dbReference type="NCBIfam" id="TIGR01304">
    <property type="entry name" value="IMP_DH_rel_2"/>
    <property type="match status" value="1"/>
</dbReference>
<dbReference type="Proteomes" id="UP000235836">
    <property type="component" value="Unassembled WGS sequence"/>
</dbReference>
<dbReference type="InterPro" id="IPR005990">
    <property type="entry name" value="IMP_DH"/>
</dbReference>
<keyword evidence="2" id="KW-0560">Oxidoreductase</keyword>
<dbReference type="SMART" id="SM01240">
    <property type="entry name" value="IMPDH"/>
    <property type="match status" value="1"/>
</dbReference>
<name>A0A2N6T4V1_9CORY</name>
<accession>A0A2N6T4V1</accession>
<evidence type="ECO:0000259" key="4">
    <source>
        <dbReference type="Pfam" id="PF00478"/>
    </source>
</evidence>
<dbReference type="RefSeq" id="WP_102723968.1">
    <property type="nucleotide sequence ID" value="NZ_JBHRZL010000009.1"/>
</dbReference>
<dbReference type="GO" id="GO:0006183">
    <property type="term" value="P:GTP biosynthetic process"/>
    <property type="evidence" value="ECO:0007669"/>
    <property type="project" value="TreeGrafter"/>
</dbReference>
<evidence type="ECO:0000256" key="2">
    <source>
        <dbReference type="ARBA" id="ARBA00023002"/>
    </source>
</evidence>
<dbReference type="Gene3D" id="3.20.20.70">
    <property type="entry name" value="Aldolase class I"/>
    <property type="match status" value="1"/>
</dbReference>
<dbReference type="InterPro" id="IPR013785">
    <property type="entry name" value="Aldolase_TIM"/>
</dbReference>
<dbReference type="EMBL" id="PNHG01000007">
    <property type="protein sequence ID" value="PMC64332.1"/>
    <property type="molecule type" value="Genomic_DNA"/>
</dbReference>
<dbReference type="PANTHER" id="PTHR11911">
    <property type="entry name" value="INOSINE-5-MONOPHOSPHATE DEHYDROGENASE RELATED"/>
    <property type="match status" value="1"/>
</dbReference>
<dbReference type="GO" id="GO:0003938">
    <property type="term" value="F:IMP dehydrogenase activity"/>
    <property type="evidence" value="ECO:0007669"/>
    <property type="project" value="InterPro"/>
</dbReference>